<dbReference type="RefSeq" id="XP_042996126.1">
    <property type="nucleotide sequence ID" value="XM_043140192.1"/>
</dbReference>
<keyword evidence="3" id="KW-1185">Reference proteome</keyword>
<feature type="compositionally biased region" description="Low complexity" evidence="1">
    <location>
        <begin position="127"/>
        <end position="136"/>
    </location>
</feature>
<accession>A0A8E5MFI5</accession>
<dbReference type="GeneID" id="66063472"/>
<name>A0A8E5MFI5_USTVR</name>
<evidence type="ECO:0000313" key="2">
    <source>
        <dbReference type="EMBL" id="QUC18453.1"/>
    </source>
</evidence>
<gene>
    <name evidence="2" type="ORF">UV8b_02694</name>
</gene>
<protein>
    <submittedName>
        <fullName evidence="2">Uncharacterized protein</fullName>
    </submittedName>
</protein>
<feature type="region of interest" description="Disordered" evidence="1">
    <location>
        <begin position="127"/>
        <end position="164"/>
    </location>
</feature>
<reference evidence="2" key="1">
    <citation type="submission" date="2020-03" db="EMBL/GenBank/DDBJ databases">
        <title>A mixture of massive structural variations and highly conserved coding sequences in Ustilaginoidea virens genome.</title>
        <authorList>
            <person name="Zhang K."/>
            <person name="Zhao Z."/>
            <person name="Zhang Z."/>
            <person name="Li Y."/>
            <person name="Hsiang T."/>
            <person name="Sun W."/>
        </authorList>
    </citation>
    <scope>NUCLEOTIDE SEQUENCE</scope>
    <source>
        <strain evidence="2">UV-8b</strain>
    </source>
</reference>
<dbReference type="KEGG" id="uvi:66063472"/>
<dbReference type="EMBL" id="CP072754">
    <property type="protein sequence ID" value="QUC18453.1"/>
    <property type="molecule type" value="Genomic_DNA"/>
</dbReference>
<sequence>MILGWPAEMPWGGGALLGMYMWQANQPTHFAIVPRATVSPTLFHGANGYLPLARPVPAAPFRFQISTTGARPNVSTLGSRTNMEKKKKKKKKEKAVLVWLCHDPLDPGQPVRYVTLRRYMRSVCRQGQEGQRLQRQVSSAICQDEKAPRLSPSPGSEDAADRVLRPSMPAARCPLPAGQAWLVERNTSALGGLAVS</sequence>
<dbReference type="AlphaFoldDB" id="A0A8E5MFI5"/>
<proteinExistence type="predicted"/>
<dbReference type="Proteomes" id="UP000027002">
    <property type="component" value="Chromosome 2"/>
</dbReference>
<organism evidence="2 3">
    <name type="scientific">Ustilaginoidea virens</name>
    <name type="common">Rice false smut fungus</name>
    <name type="synonym">Villosiclava virens</name>
    <dbReference type="NCBI Taxonomy" id="1159556"/>
    <lineage>
        <taxon>Eukaryota</taxon>
        <taxon>Fungi</taxon>
        <taxon>Dikarya</taxon>
        <taxon>Ascomycota</taxon>
        <taxon>Pezizomycotina</taxon>
        <taxon>Sordariomycetes</taxon>
        <taxon>Hypocreomycetidae</taxon>
        <taxon>Hypocreales</taxon>
        <taxon>Clavicipitaceae</taxon>
        <taxon>Ustilaginoidea</taxon>
    </lineage>
</organism>
<evidence type="ECO:0000256" key="1">
    <source>
        <dbReference type="SAM" id="MobiDB-lite"/>
    </source>
</evidence>
<evidence type="ECO:0000313" key="3">
    <source>
        <dbReference type="Proteomes" id="UP000027002"/>
    </source>
</evidence>